<dbReference type="EMBL" id="BJYY01000021">
    <property type="protein sequence ID" value="GEO35580.1"/>
    <property type="molecule type" value="Genomic_DNA"/>
</dbReference>
<organism evidence="2 3">
    <name type="scientific">Cellulomonas aerilata</name>
    <dbReference type="NCBI Taxonomy" id="515326"/>
    <lineage>
        <taxon>Bacteria</taxon>
        <taxon>Bacillati</taxon>
        <taxon>Actinomycetota</taxon>
        <taxon>Actinomycetes</taxon>
        <taxon>Micrococcales</taxon>
        <taxon>Cellulomonadaceae</taxon>
        <taxon>Cellulomonas</taxon>
    </lineage>
</organism>
<dbReference type="Proteomes" id="UP000321181">
    <property type="component" value="Unassembled WGS sequence"/>
</dbReference>
<evidence type="ECO:0000313" key="3">
    <source>
        <dbReference type="Proteomes" id="UP000321181"/>
    </source>
</evidence>
<evidence type="ECO:0000313" key="2">
    <source>
        <dbReference type="EMBL" id="GEO35580.1"/>
    </source>
</evidence>
<dbReference type="RefSeq" id="WP_146906620.1">
    <property type="nucleotide sequence ID" value="NZ_BAAARM010000006.1"/>
</dbReference>
<dbReference type="AlphaFoldDB" id="A0A512DHB6"/>
<reference evidence="2 3" key="1">
    <citation type="submission" date="2019-07" db="EMBL/GenBank/DDBJ databases">
        <title>Whole genome shotgun sequence of Cellulomonas aerilata NBRC 106308.</title>
        <authorList>
            <person name="Hosoyama A."/>
            <person name="Uohara A."/>
            <person name="Ohji S."/>
            <person name="Ichikawa N."/>
        </authorList>
    </citation>
    <scope>NUCLEOTIDE SEQUENCE [LARGE SCALE GENOMIC DNA]</scope>
    <source>
        <strain evidence="2 3">NBRC 106308</strain>
    </source>
</reference>
<protein>
    <submittedName>
        <fullName evidence="2">Uncharacterized protein</fullName>
    </submittedName>
</protein>
<comment type="caution">
    <text evidence="2">The sequence shown here is derived from an EMBL/GenBank/DDBJ whole genome shotgun (WGS) entry which is preliminary data.</text>
</comment>
<feature type="compositionally biased region" description="Acidic residues" evidence="1">
    <location>
        <begin position="75"/>
        <end position="84"/>
    </location>
</feature>
<sequence length="84" mass="9018">MPGRLPDPGPRATERLRRLQTEPLPRAARGPAADDVVPETSHRSEAQAERTTPSTGEAERRTPSTSRVQPPQDLPDADAEPSAG</sequence>
<feature type="region of interest" description="Disordered" evidence="1">
    <location>
        <begin position="1"/>
        <end position="84"/>
    </location>
</feature>
<proteinExistence type="predicted"/>
<name>A0A512DHB6_9CELL</name>
<keyword evidence="3" id="KW-1185">Reference proteome</keyword>
<evidence type="ECO:0000256" key="1">
    <source>
        <dbReference type="SAM" id="MobiDB-lite"/>
    </source>
</evidence>
<gene>
    <name evidence="2" type="ORF">CAE01nite_33050</name>
</gene>
<accession>A0A512DHB6</accession>